<feature type="domain" description="PAS" evidence="1">
    <location>
        <begin position="159"/>
        <end position="201"/>
    </location>
</feature>
<accession>G7ZC83</accession>
<dbReference type="AlphaFoldDB" id="G7ZC83"/>
<keyword evidence="2" id="KW-0614">Plasmid</keyword>
<keyword evidence="3" id="KW-1185">Reference proteome</keyword>
<geneLocation type="plasmid" evidence="2 3">
    <name>AZO_p1</name>
</geneLocation>
<dbReference type="HOGENOM" id="CLU_782224_0_0_5"/>
<protein>
    <recommendedName>
        <fullName evidence="1">PAS domain-containing protein</fullName>
    </recommendedName>
</protein>
<gene>
    <name evidence="2" type="ordered locus">AZOLI_p11013</name>
</gene>
<dbReference type="KEGG" id="ali:AZOLI_p11013"/>
<dbReference type="SUPFAM" id="SSF46894">
    <property type="entry name" value="C-terminal effector domain of the bipartite response regulators"/>
    <property type="match status" value="1"/>
</dbReference>
<reference evidence="3" key="1">
    <citation type="journal article" date="2011" name="PLoS Genet.">
        <title>Azospirillum genomes reveal transition of bacteria from aquatic to terrestrial environments.</title>
        <authorList>
            <person name="Wisniewski-Dye F."/>
            <person name="Borziak K."/>
            <person name="Khalsa-Moyers G."/>
            <person name="Alexandre G."/>
            <person name="Sukharnikov L.O."/>
            <person name="Wuichet K."/>
            <person name="Hurst G.B."/>
            <person name="McDonald W.H."/>
            <person name="Robertson J.S."/>
            <person name="Barbe V."/>
            <person name="Calteau A."/>
            <person name="Rouy Z."/>
            <person name="Mangenot S."/>
            <person name="Prigent-Combaret C."/>
            <person name="Normand P."/>
            <person name="Boyer M."/>
            <person name="Siguier P."/>
            <person name="Dessaux Y."/>
            <person name="Elmerich C."/>
            <person name="Condemine G."/>
            <person name="Krishnen G."/>
            <person name="Kennedy I."/>
            <person name="Paterson A.H."/>
            <person name="Gonzalez V."/>
            <person name="Mavingui P."/>
            <person name="Zhulin I.B."/>
        </authorList>
    </citation>
    <scope>NUCLEOTIDE SEQUENCE [LARGE SCALE GENOMIC DNA]</scope>
    <source>
        <strain evidence="3">4B</strain>
    </source>
</reference>
<dbReference type="GO" id="GO:0006355">
    <property type="term" value="P:regulation of DNA-templated transcription"/>
    <property type="evidence" value="ECO:0007669"/>
    <property type="project" value="InterPro"/>
</dbReference>
<name>G7ZC83_AZOL4</name>
<proteinExistence type="predicted"/>
<organism evidence="2 3">
    <name type="scientific">Azospirillum lipoferum (strain 4B)</name>
    <dbReference type="NCBI Taxonomy" id="862719"/>
    <lineage>
        <taxon>Bacteria</taxon>
        <taxon>Pseudomonadati</taxon>
        <taxon>Pseudomonadota</taxon>
        <taxon>Alphaproteobacteria</taxon>
        <taxon>Rhodospirillales</taxon>
        <taxon>Azospirillaceae</taxon>
        <taxon>Azospirillum</taxon>
    </lineage>
</organism>
<dbReference type="GO" id="GO:0003677">
    <property type="term" value="F:DNA binding"/>
    <property type="evidence" value="ECO:0007669"/>
    <property type="project" value="InterPro"/>
</dbReference>
<dbReference type="InterPro" id="IPR016032">
    <property type="entry name" value="Sig_transdc_resp-reg_C-effctor"/>
</dbReference>
<dbReference type="RefSeq" id="WP_014188640.1">
    <property type="nucleotide sequence ID" value="NC_016585.1"/>
</dbReference>
<dbReference type="EMBL" id="FQ311869">
    <property type="protein sequence ID" value="CBS89188.1"/>
    <property type="molecule type" value="Genomic_DNA"/>
</dbReference>
<dbReference type="Proteomes" id="UP000005667">
    <property type="component" value="Plasmid AZO_p1"/>
</dbReference>
<sequence length="354" mass="38501">MPLEYEHCRFPEPIAEIASVTNAAGGAVLVFDAQDRILYANDEQRKLMPCCDYGKDDTYSTLFWLALKFGYTGNPNAKADPNGWLVRAIGARLNIQSMDFVNQYQWGAMLVSHFRLENGISIQARLDMRKNALDHYFTGPGSQIGVTRAIRLREEILGLESALDSLGLAVALISHNRKILHANASFKDMLRKEDGLTLSPVGREVVATDVCDEFVFQQAVENVTSGALPSTYVPVRRCRHDPLILAISAAVTPGAAIIAAARFGEDVKAINAALREALGFSIAEADVVTGIGQGKSVNQVALDRGVSEGSTYQHLHKARIKLKNSSFVAPDMAAIASLVTGIAAITRVPNRRKH</sequence>
<dbReference type="Pfam" id="PF13188">
    <property type="entry name" value="PAS_8"/>
    <property type="match status" value="1"/>
</dbReference>
<evidence type="ECO:0000313" key="2">
    <source>
        <dbReference type="EMBL" id="CBS89188.1"/>
    </source>
</evidence>
<dbReference type="InterPro" id="IPR000014">
    <property type="entry name" value="PAS"/>
</dbReference>
<evidence type="ECO:0000259" key="1">
    <source>
        <dbReference type="Pfam" id="PF13188"/>
    </source>
</evidence>
<evidence type="ECO:0000313" key="3">
    <source>
        <dbReference type="Proteomes" id="UP000005667"/>
    </source>
</evidence>
<dbReference type="OrthoDB" id="7301535at2"/>